<accession>A0A917J4U4</accession>
<evidence type="ECO:0000313" key="7">
    <source>
        <dbReference type="EMBL" id="GGH83425.1"/>
    </source>
</evidence>
<evidence type="ECO:0000256" key="5">
    <source>
        <dbReference type="ARBA" id="ARBA00023136"/>
    </source>
</evidence>
<comment type="caution">
    <text evidence="7">The sequence shown here is derived from an EMBL/GenBank/DDBJ whole genome shotgun (WGS) entry which is preliminary data.</text>
</comment>
<keyword evidence="3 6" id="KW-0812">Transmembrane</keyword>
<protein>
    <submittedName>
        <fullName evidence="7">Membrane protein</fullName>
    </submittedName>
</protein>
<name>A0A917J4U4_9BACT</name>
<reference evidence="7" key="2">
    <citation type="submission" date="2020-09" db="EMBL/GenBank/DDBJ databases">
        <authorList>
            <person name="Sun Q."/>
            <person name="Zhou Y."/>
        </authorList>
    </citation>
    <scope>NUCLEOTIDE SEQUENCE</scope>
    <source>
        <strain evidence="7">CGMCC 1.15290</strain>
    </source>
</reference>
<organism evidence="7 8">
    <name type="scientific">Filimonas zeae</name>
    <dbReference type="NCBI Taxonomy" id="1737353"/>
    <lineage>
        <taxon>Bacteria</taxon>
        <taxon>Pseudomonadati</taxon>
        <taxon>Bacteroidota</taxon>
        <taxon>Chitinophagia</taxon>
        <taxon>Chitinophagales</taxon>
        <taxon>Chitinophagaceae</taxon>
        <taxon>Filimonas</taxon>
    </lineage>
</organism>
<sequence length="136" mass="14290">MHKAFFKLAAVLGALAVILGAFGAHGLKKVAPEQAVAIFETGVKYQFYQVFALLATALAWREYPNKWLQYAGTVFVLGIILFSGSLYALTAITVSAQSSGSLPSVAKIIGPVTPIGGLFFIAGWLLLVKGVAGSSK</sequence>
<dbReference type="EMBL" id="BMIB01000010">
    <property type="protein sequence ID" value="GGH83425.1"/>
    <property type="molecule type" value="Genomic_DNA"/>
</dbReference>
<dbReference type="PANTHER" id="PTHR43461:SF1">
    <property type="entry name" value="TRANSMEMBRANE PROTEIN 256"/>
    <property type="match status" value="1"/>
</dbReference>
<dbReference type="InterPro" id="IPR006696">
    <property type="entry name" value="DUF423"/>
</dbReference>
<dbReference type="AlphaFoldDB" id="A0A917J4U4"/>
<feature type="transmembrane region" description="Helical" evidence="6">
    <location>
        <begin position="75"/>
        <end position="96"/>
    </location>
</feature>
<evidence type="ECO:0000256" key="6">
    <source>
        <dbReference type="SAM" id="Phobius"/>
    </source>
</evidence>
<comment type="subcellular location">
    <subcellularLocation>
        <location evidence="1">Membrane</location>
        <topology evidence="1">Multi-pass membrane protein</topology>
    </subcellularLocation>
</comment>
<keyword evidence="4 6" id="KW-1133">Transmembrane helix</keyword>
<evidence type="ECO:0000256" key="3">
    <source>
        <dbReference type="ARBA" id="ARBA00022692"/>
    </source>
</evidence>
<dbReference type="Proteomes" id="UP000627292">
    <property type="component" value="Unassembled WGS sequence"/>
</dbReference>
<comment type="similarity">
    <text evidence="2">Belongs to the UPF0382 family.</text>
</comment>
<gene>
    <name evidence="7" type="ORF">GCM10011379_58790</name>
</gene>
<evidence type="ECO:0000256" key="4">
    <source>
        <dbReference type="ARBA" id="ARBA00022989"/>
    </source>
</evidence>
<dbReference type="PANTHER" id="PTHR43461">
    <property type="entry name" value="TRANSMEMBRANE PROTEIN 256"/>
    <property type="match status" value="1"/>
</dbReference>
<keyword evidence="5 6" id="KW-0472">Membrane</keyword>
<feature type="transmembrane region" description="Helical" evidence="6">
    <location>
        <begin position="47"/>
        <end position="63"/>
    </location>
</feature>
<keyword evidence="8" id="KW-1185">Reference proteome</keyword>
<evidence type="ECO:0000256" key="1">
    <source>
        <dbReference type="ARBA" id="ARBA00004141"/>
    </source>
</evidence>
<proteinExistence type="inferred from homology"/>
<evidence type="ECO:0000256" key="2">
    <source>
        <dbReference type="ARBA" id="ARBA00009694"/>
    </source>
</evidence>
<feature type="transmembrane region" description="Helical" evidence="6">
    <location>
        <begin position="108"/>
        <end position="128"/>
    </location>
</feature>
<dbReference type="GO" id="GO:0005886">
    <property type="term" value="C:plasma membrane"/>
    <property type="evidence" value="ECO:0007669"/>
    <property type="project" value="TreeGrafter"/>
</dbReference>
<dbReference type="Pfam" id="PF04241">
    <property type="entry name" value="DUF423"/>
    <property type="match status" value="1"/>
</dbReference>
<evidence type="ECO:0000313" key="8">
    <source>
        <dbReference type="Proteomes" id="UP000627292"/>
    </source>
</evidence>
<dbReference type="RefSeq" id="WP_188959424.1">
    <property type="nucleotide sequence ID" value="NZ_BMIB01000010.1"/>
</dbReference>
<reference evidence="7" key="1">
    <citation type="journal article" date="2014" name="Int. J. Syst. Evol. Microbiol.">
        <title>Complete genome sequence of Corynebacterium casei LMG S-19264T (=DSM 44701T), isolated from a smear-ripened cheese.</title>
        <authorList>
            <consortium name="US DOE Joint Genome Institute (JGI-PGF)"/>
            <person name="Walter F."/>
            <person name="Albersmeier A."/>
            <person name="Kalinowski J."/>
            <person name="Ruckert C."/>
        </authorList>
    </citation>
    <scope>NUCLEOTIDE SEQUENCE</scope>
    <source>
        <strain evidence="7">CGMCC 1.15290</strain>
    </source>
</reference>